<dbReference type="InterPro" id="IPR036925">
    <property type="entry name" value="TIF_IF2_dom3_sf"/>
</dbReference>
<evidence type="ECO:0000256" key="6">
    <source>
        <dbReference type="ARBA" id="ARBA00023134"/>
    </source>
</evidence>
<dbReference type="SUPFAM" id="SSF50447">
    <property type="entry name" value="Translation proteins"/>
    <property type="match status" value="2"/>
</dbReference>
<dbReference type="PROSITE" id="PS51722">
    <property type="entry name" value="G_TR_2"/>
    <property type="match status" value="1"/>
</dbReference>
<evidence type="ECO:0000256" key="3">
    <source>
        <dbReference type="ARBA" id="ARBA00022540"/>
    </source>
</evidence>
<dbReference type="Pfam" id="PF00009">
    <property type="entry name" value="GTP_EFTU"/>
    <property type="match status" value="1"/>
</dbReference>
<dbReference type="EMBL" id="LCQW01000007">
    <property type="protein sequence ID" value="KKW24440.1"/>
    <property type="molecule type" value="Genomic_DNA"/>
</dbReference>
<proteinExistence type="inferred from homology"/>
<dbReference type="PATRIC" id="fig|1618671.3.peg.338"/>
<dbReference type="SUPFAM" id="SSF52540">
    <property type="entry name" value="P-loop containing nucleoside triphosphate hydrolases"/>
    <property type="match status" value="1"/>
</dbReference>
<dbReference type="AlphaFoldDB" id="A0A0G1X0M2"/>
<name>A0A0G1X0M2_9BACT</name>
<dbReference type="Pfam" id="PF14578">
    <property type="entry name" value="GTP_EFTU_D4"/>
    <property type="match status" value="1"/>
</dbReference>
<dbReference type="PRINTS" id="PR00315">
    <property type="entry name" value="ELONGATNFCT"/>
</dbReference>
<dbReference type="GO" id="GO:0005737">
    <property type="term" value="C:cytoplasm"/>
    <property type="evidence" value="ECO:0007669"/>
    <property type="project" value="UniProtKB-UniRule"/>
</dbReference>
<dbReference type="NCBIfam" id="TIGR00487">
    <property type="entry name" value="IF-2"/>
    <property type="match status" value="1"/>
</dbReference>
<dbReference type="CDD" id="cd01887">
    <property type="entry name" value="IF2_eIF5B"/>
    <property type="match status" value="1"/>
</dbReference>
<keyword evidence="5 8" id="KW-0648">Protein biosynthesis</keyword>
<dbReference type="FunFam" id="3.40.50.10050:FF:000001">
    <property type="entry name" value="Translation initiation factor IF-2"/>
    <property type="match status" value="1"/>
</dbReference>
<dbReference type="InterPro" id="IPR015760">
    <property type="entry name" value="TIF_IF2"/>
</dbReference>
<dbReference type="Gene3D" id="3.40.50.10050">
    <property type="entry name" value="Translation initiation factor IF- 2, domain 3"/>
    <property type="match status" value="1"/>
</dbReference>
<dbReference type="GO" id="GO:0003743">
    <property type="term" value="F:translation initiation factor activity"/>
    <property type="evidence" value="ECO:0007669"/>
    <property type="project" value="UniProtKB-UniRule"/>
</dbReference>
<dbReference type="PANTHER" id="PTHR43381:SF4">
    <property type="entry name" value="EUKARYOTIC TRANSLATION INITIATION FACTOR 5B"/>
    <property type="match status" value="1"/>
</dbReference>
<evidence type="ECO:0000256" key="8">
    <source>
        <dbReference type="RuleBase" id="RU000644"/>
    </source>
</evidence>
<comment type="similarity">
    <text evidence="1 8">Belongs to the TRAFAC class translation factor GTPase superfamily. Classic translation factor GTPase family. IF-2 subfamily.</text>
</comment>
<accession>A0A0G1X0M2</accession>
<dbReference type="PANTHER" id="PTHR43381">
    <property type="entry name" value="TRANSLATION INITIATION FACTOR IF-2-RELATED"/>
    <property type="match status" value="1"/>
</dbReference>
<organism evidence="10 11">
    <name type="scientific">Candidatus Kaiserbacteria bacterium GW2011_GWA2_52_12</name>
    <dbReference type="NCBI Taxonomy" id="1618671"/>
    <lineage>
        <taxon>Bacteria</taxon>
        <taxon>Candidatus Kaiseribacteriota</taxon>
    </lineage>
</organism>
<dbReference type="SUPFAM" id="SSF52156">
    <property type="entry name" value="Initiation factor IF2/eIF5b, domain 3"/>
    <property type="match status" value="1"/>
</dbReference>
<dbReference type="InterPro" id="IPR027417">
    <property type="entry name" value="P-loop_NTPase"/>
</dbReference>
<evidence type="ECO:0000256" key="1">
    <source>
        <dbReference type="ARBA" id="ARBA00007733"/>
    </source>
</evidence>
<evidence type="ECO:0000313" key="10">
    <source>
        <dbReference type="EMBL" id="KKW24440.1"/>
    </source>
</evidence>
<comment type="caution">
    <text evidence="10">The sequence shown here is derived from an EMBL/GenBank/DDBJ whole genome shotgun (WGS) entry which is preliminary data.</text>
</comment>
<dbReference type="GO" id="GO:0005525">
    <property type="term" value="F:GTP binding"/>
    <property type="evidence" value="ECO:0007669"/>
    <property type="project" value="UniProtKB-KW"/>
</dbReference>
<evidence type="ECO:0000256" key="7">
    <source>
        <dbReference type="NCBIfam" id="TIGR00487"/>
    </source>
</evidence>
<sequence length="498" mass="53731">MVVMGHVDHGKSTLLDFIRKTNTVAKEAGGITQHVAAYEVEREKGGAIKHITFIDTPGHAAFKAIRARGAHVADIAILVVAADDGVKAQTLEALESIRDAKIPFIVAINKIDKSNASIERTHASLLEHQIYLEKFGGDIPWVAISAKAGTGIEELLDLILTVSEMQELKADPAADASGVVIEAHRDQKRGIAATLIITNGTLQGGMAVLAGHAISPVRIMENFAGKTIREATFSSPVLLTGFDEMPDAGDTFRAFTNKRDAEEVRPAFARPKPAATWQRPAAAATTKQAASEEVGEQFAMPIIVRADTLGSLEAIELEAARIGDEHAKIAIVQSGIGNISENDVKAAISSVIPTTIVGFNVGTDSIAYDHARQSAVRIETFNIIYKLTEHLEELLKASAPKRVVEEVVGRAKILKQFSSRKDEHVIGGKVLEGYLARGYQVHVTRRNTLLGVGKIRNLQANKQNVDRVEEGREFGAQIISDFEIVHGDVVECFVATTK</sequence>
<dbReference type="Proteomes" id="UP000034273">
    <property type="component" value="Unassembled WGS sequence"/>
</dbReference>
<dbReference type="InterPro" id="IPR023115">
    <property type="entry name" value="TIF_IF2_dom3"/>
</dbReference>
<dbReference type="FunFam" id="3.40.50.300:FF:000019">
    <property type="entry name" value="Translation initiation factor IF-2"/>
    <property type="match status" value="1"/>
</dbReference>
<keyword evidence="3 8" id="KW-0396">Initiation factor</keyword>
<gene>
    <name evidence="10" type="ORF">UY67_C0007G0008</name>
</gene>
<dbReference type="InterPro" id="IPR000795">
    <property type="entry name" value="T_Tr_GTP-bd_dom"/>
</dbReference>
<dbReference type="Pfam" id="PF22042">
    <property type="entry name" value="EF-G_D2"/>
    <property type="match status" value="1"/>
</dbReference>
<evidence type="ECO:0000313" key="11">
    <source>
        <dbReference type="Proteomes" id="UP000034273"/>
    </source>
</evidence>
<dbReference type="NCBIfam" id="TIGR00231">
    <property type="entry name" value="small_GTP"/>
    <property type="match status" value="1"/>
</dbReference>
<dbReference type="Pfam" id="PF11987">
    <property type="entry name" value="IF-2"/>
    <property type="match status" value="1"/>
</dbReference>
<dbReference type="InterPro" id="IPR005225">
    <property type="entry name" value="Small_GTP-bd"/>
</dbReference>
<reference evidence="10 11" key="1">
    <citation type="journal article" date="2015" name="Nature">
        <title>rRNA introns, odd ribosomes, and small enigmatic genomes across a large radiation of phyla.</title>
        <authorList>
            <person name="Brown C.T."/>
            <person name="Hug L.A."/>
            <person name="Thomas B.C."/>
            <person name="Sharon I."/>
            <person name="Castelle C.J."/>
            <person name="Singh A."/>
            <person name="Wilkins M.J."/>
            <person name="Williams K.H."/>
            <person name="Banfield J.F."/>
        </authorList>
    </citation>
    <scope>NUCLEOTIDE SEQUENCE [LARGE SCALE GENOMIC DNA]</scope>
</reference>
<evidence type="ECO:0000256" key="2">
    <source>
        <dbReference type="ARBA" id="ARBA00020675"/>
    </source>
</evidence>
<dbReference type="GO" id="GO:0003924">
    <property type="term" value="F:GTPase activity"/>
    <property type="evidence" value="ECO:0007669"/>
    <property type="project" value="InterPro"/>
</dbReference>
<comment type="function">
    <text evidence="8">One of the essential components for the initiation of protein synthesis. Protects formylmethionyl-tRNA from spontaneous hydrolysis and promotes its binding to the 30S ribosomal subunits. Also involved in the hydrolysis of GTP during the formation of the 70S ribosomal complex.</text>
</comment>
<evidence type="ECO:0000256" key="4">
    <source>
        <dbReference type="ARBA" id="ARBA00022741"/>
    </source>
</evidence>
<dbReference type="Gene3D" id="2.40.30.10">
    <property type="entry name" value="Translation factors"/>
    <property type="match status" value="2"/>
</dbReference>
<evidence type="ECO:0000259" key="9">
    <source>
        <dbReference type="PROSITE" id="PS51722"/>
    </source>
</evidence>
<dbReference type="InterPro" id="IPR009000">
    <property type="entry name" value="Transl_B-barrel_sf"/>
</dbReference>
<dbReference type="InterPro" id="IPR029459">
    <property type="entry name" value="EFTU-type"/>
</dbReference>
<keyword evidence="6" id="KW-0342">GTP-binding</keyword>
<keyword evidence="4" id="KW-0547">Nucleotide-binding</keyword>
<feature type="domain" description="Tr-type G" evidence="9">
    <location>
        <begin position="1"/>
        <end position="169"/>
    </location>
</feature>
<dbReference type="Gene3D" id="3.40.50.300">
    <property type="entry name" value="P-loop containing nucleotide triphosphate hydrolases"/>
    <property type="match status" value="1"/>
</dbReference>
<evidence type="ECO:0000256" key="5">
    <source>
        <dbReference type="ARBA" id="ARBA00022917"/>
    </source>
</evidence>
<protein>
    <recommendedName>
        <fullName evidence="2 7">Translation initiation factor IF-2</fullName>
    </recommendedName>
</protein>
<dbReference type="InterPro" id="IPR000178">
    <property type="entry name" value="TF_IF2_bacterial-like"/>
</dbReference>
<dbReference type="STRING" id="1618671.UY67_C0007G0008"/>
<dbReference type="InterPro" id="IPR053905">
    <property type="entry name" value="EF-G-like_DII"/>
</dbReference>